<keyword evidence="7" id="KW-1185">Reference proteome</keyword>
<sequence>MKTAKEGMISSDRHVEVTTPMAEDTVTAMNDGVDEWVANDFAGSCPVRDVLDRIGDKWSVLVILRLGRRTERFRQLLRAVDGISQRMLTVTLRGLERDGLVHREVQPTSPPTVEYSLTPLGQSLLSHITGLATWAVAQEADIKSARQDYDNKHDQA</sequence>
<evidence type="ECO:0000256" key="3">
    <source>
        <dbReference type="ARBA" id="ARBA00023163"/>
    </source>
</evidence>
<reference evidence="5 7" key="2">
    <citation type="submission" date="2015-09" db="EMBL/GenBank/DDBJ databases">
        <authorList>
            <person name="Rodrigo-Torres L."/>
            <person name="Arahal D.R."/>
        </authorList>
    </citation>
    <scope>NUCLEOTIDE SEQUENCE [LARGE SCALE GENOMIC DNA]</scope>
    <source>
        <strain evidence="5 7">CECT 5118</strain>
    </source>
</reference>
<evidence type="ECO:0000256" key="2">
    <source>
        <dbReference type="ARBA" id="ARBA00023125"/>
    </source>
</evidence>
<accession>A0A0P1FB31</accession>
<dbReference type="Proteomes" id="UP000051086">
    <property type="component" value="Unassembled WGS sequence"/>
</dbReference>
<evidence type="ECO:0000313" key="8">
    <source>
        <dbReference type="Proteomes" id="UP000051887"/>
    </source>
</evidence>
<dbReference type="SUPFAM" id="SSF46785">
    <property type="entry name" value="Winged helix' DNA-binding domain"/>
    <property type="match status" value="1"/>
</dbReference>
<evidence type="ECO:0000313" key="7">
    <source>
        <dbReference type="Proteomes" id="UP000051086"/>
    </source>
</evidence>
<evidence type="ECO:0000256" key="1">
    <source>
        <dbReference type="ARBA" id="ARBA00023015"/>
    </source>
</evidence>
<dbReference type="InterPro" id="IPR036390">
    <property type="entry name" value="WH_DNA-bd_sf"/>
</dbReference>
<dbReference type="AlphaFoldDB" id="A0A0P1FB31"/>
<evidence type="ECO:0000313" key="5">
    <source>
        <dbReference type="EMBL" id="CUH65313.1"/>
    </source>
</evidence>
<dbReference type="PROSITE" id="PS51118">
    <property type="entry name" value="HTH_HXLR"/>
    <property type="match status" value="1"/>
</dbReference>
<proteinExistence type="predicted"/>
<dbReference type="PANTHER" id="PTHR33204">
    <property type="entry name" value="TRANSCRIPTIONAL REGULATOR, MARR FAMILY"/>
    <property type="match status" value="1"/>
</dbReference>
<dbReference type="InterPro" id="IPR002577">
    <property type="entry name" value="HTH_HxlR"/>
</dbReference>
<dbReference type="EMBL" id="CYSB01000025">
    <property type="protein sequence ID" value="CUH65313.1"/>
    <property type="molecule type" value="Genomic_DNA"/>
</dbReference>
<dbReference type="EMBL" id="CYSC01000007">
    <property type="protein sequence ID" value="CUH70455.1"/>
    <property type="molecule type" value="Genomic_DNA"/>
</dbReference>
<name>A0A0P1FB31_9RHOB</name>
<dbReference type="Proteomes" id="UP000051887">
    <property type="component" value="Unassembled WGS sequence"/>
</dbReference>
<evidence type="ECO:0000313" key="6">
    <source>
        <dbReference type="EMBL" id="CUH70455.1"/>
    </source>
</evidence>
<protein>
    <submittedName>
        <fullName evidence="5 6">HTH-type transcriptional regulator YybR</fullName>
    </submittedName>
</protein>
<reference evidence="6 8" key="1">
    <citation type="submission" date="2015-09" db="EMBL/GenBank/DDBJ databases">
        <authorList>
            <consortium name="Swine Surveillance"/>
        </authorList>
    </citation>
    <scope>NUCLEOTIDE SEQUENCE [LARGE SCALE GENOMIC DNA]</scope>
    <source>
        <strain evidence="6 8">5120</strain>
    </source>
</reference>
<dbReference type="Pfam" id="PF01638">
    <property type="entry name" value="HxlR"/>
    <property type="match status" value="1"/>
</dbReference>
<keyword evidence="2" id="KW-0238">DNA-binding</keyword>
<dbReference type="GO" id="GO:0003677">
    <property type="term" value="F:DNA binding"/>
    <property type="evidence" value="ECO:0007669"/>
    <property type="project" value="UniProtKB-KW"/>
</dbReference>
<evidence type="ECO:0000259" key="4">
    <source>
        <dbReference type="PROSITE" id="PS51118"/>
    </source>
</evidence>
<organism evidence="6 8">
    <name type="scientific">Thalassovita autumnalis</name>
    <dbReference type="NCBI Taxonomy" id="2072972"/>
    <lineage>
        <taxon>Bacteria</taxon>
        <taxon>Pseudomonadati</taxon>
        <taxon>Pseudomonadota</taxon>
        <taxon>Alphaproteobacteria</taxon>
        <taxon>Rhodobacterales</taxon>
        <taxon>Roseobacteraceae</taxon>
        <taxon>Thalassovita</taxon>
    </lineage>
</organism>
<dbReference type="InterPro" id="IPR036388">
    <property type="entry name" value="WH-like_DNA-bd_sf"/>
</dbReference>
<dbReference type="PANTHER" id="PTHR33204:SF39">
    <property type="entry name" value="TRANSCRIPTIONAL REGULATORY PROTEIN"/>
    <property type="match status" value="1"/>
</dbReference>
<dbReference type="RefSeq" id="WP_242601738.1">
    <property type="nucleotide sequence ID" value="NZ_CYSB01000025.1"/>
</dbReference>
<feature type="domain" description="HTH hxlR-type" evidence="4">
    <location>
        <begin position="45"/>
        <end position="143"/>
    </location>
</feature>
<dbReference type="Gene3D" id="1.10.10.10">
    <property type="entry name" value="Winged helix-like DNA-binding domain superfamily/Winged helix DNA-binding domain"/>
    <property type="match status" value="1"/>
</dbReference>
<keyword evidence="1" id="KW-0805">Transcription regulation</keyword>
<gene>
    <name evidence="6" type="primary">yybR_1</name>
    <name evidence="5" type="ORF">TL5118_01251</name>
    <name evidence="6" type="ORF">TL5120_00231</name>
</gene>
<keyword evidence="3" id="KW-0804">Transcription</keyword>